<dbReference type="InterPro" id="IPR050431">
    <property type="entry name" value="Adaptor_comp_med_subunit"/>
</dbReference>
<feature type="domain" description="MHD" evidence="7">
    <location>
        <begin position="183"/>
        <end position="445"/>
    </location>
</feature>
<dbReference type="InterPro" id="IPR036168">
    <property type="entry name" value="AP2_Mu_C_sf"/>
</dbReference>
<evidence type="ECO:0000256" key="2">
    <source>
        <dbReference type="ARBA" id="ARBA00022448"/>
    </source>
</evidence>
<dbReference type="PIRSF" id="PIRSF005992">
    <property type="entry name" value="Clathrin_mu"/>
    <property type="match status" value="1"/>
</dbReference>
<gene>
    <name evidence="8" type="ORF">OCBIM_22034313mg</name>
</gene>
<dbReference type="InterPro" id="IPR028565">
    <property type="entry name" value="MHD"/>
</dbReference>
<reference evidence="8" key="1">
    <citation type="submission" date="2015-07" db="EMBL/GenBank/DDBJ databases">
        <title>MeaNS - Measles Nucleotide Surveillance Program.</title>
        <authorList>
            <person name="Tran T."/>
            <person name="Druce J."/>
        </authorList>
    </citation>
    <scope>NUCLEOTIDE SEQUENCE</scope>
    <source>
        <strain evidence="8">UCB-OBI-ISO-001</strain>
        <tissue evidence="8">Gonad</tissue>
    </source>
</reference>
<evidence type="ECO:0000256" key="6">
    <source>
        <dbReference type="PIRNR" id="PIRNR005992"/>
    </source>
</evidence>
<accession>A0A0L8GGY4</accession>
<dbReference type="GO" id="GO:0006886">
    <property type="term" value="P:intracellular protein transport"/>
    <property type="evidence" value="ECO:0007669"/>
    <property type="project" value="UniProtKB-UniRule"/>
</dbReference>
<dbReference type="GO" id="GO:0016192">
    <property type="term" value="P:vesicle-mediated transport"/>
    <property type="evidence" value="ECO:0007669"/>
    <property type="project" value="InterPro"/>
</dbReference>
<dbReference type="SUPFAM" id="SSF64356">
    <property type="entry name" value="SNARE-like"/>
    <property type="match status" value="1"/>
</dbReference>
<dbReference type="Gene3D" id="3.30.450.60">
    <property type="match status" value="1"/>
</dbReference>
<keyword evidence="4" id="KW-0472">Membrane</keyword>
<dbReference type="InterPro" id="IPR001392">
    <property type="entry name" value="Clathrin_mu"/>
</dbReference>
<sequence length="446" mass="50617">MYISEIFITTTRGDILIHKKYRFDLDFDPKVIFLKKLRAVGNEHLLPHFKEDDVTFCHIKRNGLFIMAVTTCNMSPIFLVEFLTRFFLICKDFCGVVSEDAIRANVLLIYEILNEILEFGYIQLATTDKIKPYIQSDPVLVLANRSPAEEIASRLFGIETRVAPSSASSKPVVRTAVEQENRKNEIFVDVIEKMIVVITNDGLVSRMDVTGNINVKSFLSGNPVIKLAVNEDLTLAEQGKPKDFNSHVTMEQCSFHQCVRKEEFNTSRCLILNPPIGEFSAMTYRLASDPPLKPPFRLQVQEKDFDSPSRDTCLSLQLLSHIPENTEAVNIVLRIPVPGTVSGISQQLIGPDQTIELKASNKQIVWNIKKFPGGSHLNANLRLISNSGVKTRLKDIGHIVMEFEASGYTCSGIQIRYLRVFDRDQAYVPYRWIRYITVSDSYVFKL</sequence>
<dbReference type="PANTHER" id="PTHR10529">
    <property type="entry name" value="AP COMPLEX SUBUNIT MU"/>
    <property type="match status" value="1"/>
</dbReference>
<dbReference type="FunFam" id="3.30.450.60:FF:000002">
    <property type="entry name" value="AP-2 complex subunit mu, putative"/>
    <property type="match status" value="1"/>
</dbReference>
<keyword evidence="3 6" id="KW-0653">Protein transport</keyword>
<dbReference type="AlphaFoldDB" id="A0A0L8GGY4"/>
<comment type="similarity">
    <text evidence="6">Belongs to the adaptor complexes medium subunit family.</text>
</comment>
<evidence type="ECO:0000313" key="8">
    <source>
        <dbReference type="EMBL" id="KOF75810.1"/>
    </source>
</evidence>
<evidence type="ECO:0000256" key="1">
    <source>
        <dbReference type="ARBA" id="ARBA00004277"/>
    </source>
</evidence>
<proteinExistence type="inferred from homology"/>
<keyword evidence="2 6" id="KW-0813">Transport</keyword>
<organism evidence="8">
    <name type="scientific">Octopus bimaculoides</name>
    <name type="common">California two-spotted octopus</name>
    <dbReference type="NCBI Taxonomy" id="37653"/>
    <lineage>
        <taxon>Eukaryota</taxon>
        <taxon>Metazoa</taxon>
        <taxon>Spiralia</taxon>
        <taxon>Lophotrochozoa</taxon>
        <taxon>Mollusca</taxon>
        <taxon>Cephalopoda</taxon>
        <taxon>Coleoidea</taxon>
        <taxon>Octopodiformes</taxon>
        <taxon>Octopoda</taxon>
        <taxon>Incirrata</taxon>
        <taxon>Octopodidae</taxon>
        <taxon>Octopus</taxon>
    </lineage>
</organism>
<dbReference type="Pfam" id="PF00928">
    <property type="entry name" value="Adap_comp_sub"/>
    <property type="match status" value="1"/>
</dbReference>
<protein>
    <recommendedName>
        <fullName evidence="7">MHD domain-containing protein</fullName>
    </recommendedName>
</protein>
<dbReference type="STRING" id="37653.A0A0L8GGY4"/>
<dbReference type="EMBL" id="KQ422015">
    <property type="protein sequence ID" value="KOF75810.1"/>
    <property type="molecule type" value="Genomic_DNA"/>
</dbReference>
<evidence type="ECO:0000256" key="3">
    <source>
        <dbReference type="ARBA" id="ARBA00022927"/>
    </source>
</evidence>
<dbReference type="PRINTS" id="PR00314">
    <property type="entry name" value="CLATHRINADPT"/>
</dbReference>
<comment type="subcellular location">
    <subcellularLocation>
        <location evidence="1">Membrane</location>
        <location evidence="1">Coated pit</location>
        <topology evidence="1">Peripheral membrane protein</topology>
        <orientation evidence="1">Cytoplasmic side</orientation>
    </subcellularLocation>
</comment>
<dbReference type="PROSITE" id="PS51072">
    <property type="entry name" value="MHD"/>
    <property type="match status" value="1"/>
</dbReference>
<dbReference type="Gene3D" id="2.60.40.1170">
    <property type="entry name" value="Mu homology domain, subdomain B"/>
    <property type="match status" value="2"/>
</dbReference>
<dbReference type="GO" id="GO:0030131">
    <property type="term" value="C:clathrin adaptor complex"/>
    <property type="evidence" value="ECO:0007669"/>
    <property type="project" value="UniProtKB-UniRule"/>
</dbReference>
<name>A0A0L8GGY4_OCTBM</name>
<evidence type="ECO:0000256" key="4">
    <source>
        <dbReference type="ARBA" id="ARBA00023136"/>
    </source>
</evidence>
<evidence type="ECO:0000256" key="5">
    <source>
        <dbReference type="ARBA" id="ARBA00023176"/>
    </source>
</evidence>
<keyword evidence="5" id="KW-0168">Coated pit</keyword>
<dbReference type="GO" id="GO:0005905">
    <property type="term" value="C:clathrin-coated pit"/>
    <property type="evidence" value="ECO:0007669"/>
    <property type="project" value="UniProtKB-KW"/>
</dbReference>
<dbReference type="InterPro" id="IPR011012">
    <property type="entry name" value="Longin-like_dom_sf"/>
</dbReference>
<dbReference type="OrthoDB" id="10259133at2759"/>
<evidence type="ECO:0000259" key="7">
    <source>
        <dbReference type="PROSITE" id="PS51072"/>
    </source>
</evidence>
<dbReference type="SUPFAM" id="SSF49447">
    <property type="entry name" value="Second domain of Mu2 adaptin subunit (ap50) of ap2 adaptor"/>
    <property type="match status" value="1"/>
</dbReference>